<dbReference type="EMBL" id="SJSL01000001">
    <property type="protein sequence ID" value="TCD03840.1"/>
    <property type="molecule type" value="Genomic_DNA"/>
</dbReference>
<evidence type="ECO:0000313" key="1">
    <source>
        <dbReference type="EMBL" id="TCD03840.1"/>
    </source>
</evidence>
<accession>A0A4R0NRR0</accession>
<dbReference type="Proteomes" id="UP000293347">
    <property type="component" value="Unassembled WGS sequence"/>
</dbReference>
<evidence type="ECO:0000313" key="2">
    <source>
        <dbReference type="Proteomes" id="UP000293347"/>
    </source>
</evidence>
<gene>
    <name evidence="1" type="ORF">EZ437_07780</name>
</gene>
<keyword evidence="2" id="KW-1185">Reference proteome</keyword>
<sequence length="153" mass="18335">MKYLLIVTMLFIFPLYTSAQRKGDRGEEIEAYKIGFLTQKLDLSAQEAKVFWPIYNNWQKEQHEFRKERMQKMISFKKIDEIEELSDAEIQNLITNDFDFKQRELNLDKKYYNKLKSSLPIKTVGKFYRAQEAFKRELLTRYRGNGGGRQQSN</sequence>
<reference evidence="1 2" key="1">
    <citation type="submission" date="2019-02" db="EMBL/GenBank/DDBJ databases">
        <title>Pedobacter sp. RP-1-14 sp. nov., isolated from Arctic soil.</title>
        <authorList>
            <person name="Dahal R.H."/>
        </authorList>
    </citation>
    <scope>NUCLEOTIDE SEQUENCE [LARGE SCALE GENOMIC DNA]</scope>
    <source>
        <strain evidence="1 2">RP-1-14</strain>
    </source>
</reference>
<comment type="caution">
    <text evidence="1">The sequence shown here is derived from an EMBL/GenBank/DDBJ whole genome shotgun (WGS) entry which is preliminary data.</text>
</comment>
<dbReference type="AlphaFoldDB" id="A0A4R0NRR0"/>
<organism evidence="1 2">
    <name type="scientific">Pedobacter psychroterrae</name>
    <dbReference type="NCBI Taxonomy" id="2530453"/>
    <lineage>
        <taxon>Bacteria</taxon>
        <taxon>Pseudomonadati</taxon>
        <taxon>Bacteroidota</taxon>
        <taxon>Sphingobacteriia</taxon>
        <taxon>Sphingobacteriales</taxon>
        <taxon>Sphingobacteriaceae</taxon>
        <taxon>Pedobacter</taxon>
    </lineage>
</organism>
<dbReference type="OrthoDB" id="675330at2"/>
<name>A0A4R0NRR0_9SPHI</name>
<evidence type="ECO:0008006" key="3">
    <source>
        <dbReference type="Google" id="ProtNLM"/>
    </source>
</evidence>
<proteinExistence type="predicted"/>
<protein>
    <recommendedName>
        <fullName evidence="3">LTXXQ motif family protein</fullName>
    </recommendedName>
</protein>
<dbReference type="RefSeq" id="WP_131594833.1">
    <property type="nucleotide sequence ID" value="NZ_SJSL01000001.1"/>
</dbReference>